<evidence type="ECO:0000256" key="1">
    <source>
        <dbReference type="ARBA" id="ARBA00022741"/>
    </source>
</evidence>
<dbReference type="GO" id="GO:0005524">
    <property type="term" value="F:ATP binding"/>
    <property type="evidence" value="ECO:0007669"/>
    <property type="project" value="UniProtKB-KW"/>
</dbReference>
<keyword evidence="2" id="KW-0067">ATP-binding</keyword>
<dbReference type="EMBL" id="VSSQ01116219">
    <property type="protein sequence ID" value="MPN51272.1"/>
    <property type="molecule type" value="Genomic_DNA"/>
</dbReference>
<dbReference type="PANTHER" id="PTHR11361">
    <property type="entry name" value="DNA MISMATCH REPAIR PROTEIN MUTS FAMILY MEMBER"/>
    <property type="match status" value="1"/>
</dbReference>
<gene>
    <name evidence="5" type="primary">mutS_65</name>
    <name evidence="5" type="ORF">SDC9_198915</name>
</gene>
<dbReference type="SMART" id="SM00534">
    <property type="entry name" value="MUTSac"/>
    <property type="match status" value="1"/>
</dbReference>
<dbReference type="Gene3D" id="3.40.50.300">
    <property type="entry name" value="P-loop containing nucleotide triphosphate hydrolases"/>
    <property type="match status" value="1"/>
</dbReference>
<evidence type="ECO:0000313" key="5">
    <source>
        <dbReference type="EMBL" id="MPN51272.1"/>
    </source>
</evidence>
<dbReference type="AlphaFoldDB" id="A0A645IK75"/>
<evidence type="ECO:0000259" key="4">
    <source>
        <dbReference type="SMART" id="SM00534"/>
    </source>
</evidence>
<dbReference type="GO" id="GO:0006298">
    <property type="term" value="P:mismatch repair"/>
    <property type="evidence" value="ECO:0007669"/>
    <property type="project" value="InterPro"/>
</dbReference>
<dbReference type="InterPro" id="IPR000432">
    <property type="entry name" value="DNA_mismatch_repair_MutS_C"/>
</dbReference>
<feature type="domain" description="DNA mismatch repair proteins mutS family" evidence="4">
    <location>
        <begin position="18"/>
        <end position="163"/>
    </location>
</feature>
<protein>
    <submittedName>
        <fullName evidence="5">DNA mismatch repair protein MutS</fullName>
    </submittedName>
</protein>
<organism evidence="5">
    <name type="scientific">bioreactor metagenome</name>
    <dbReference type="NCBI Taxonomy" id="1076179"/>
    <lineage>
        <taxon>unclassified sequences</taxon>
        <taxon>metagenomes</taxon>
        <taxon>ecological metagenomes</taxon>
    </lineage>
</organism>
<proteinExistence type="predicted"/>
<dbReference type="InterPro" id="IPR027417">
    <property type="entry name" value="P-loop_NTPase"/>
</dbReference>
<dbReference type="SUPFAM" id="SSF52540">
    <property type="entry name" value="P-loop containing nucleoside triphosphate hydrolases"/>
    <property type="match status" value="1"/>
</dbReference>
<evidence type="ECO:0000256" key="2">
    <source>
        <dbReference type="ARBA" id="ARBA00022840"/>
    </source>
</evidence>
<dbReference type="Pfam" id="PF00488">
    <property type="entry name" value="MutS_V"/>
    <property type="match status" value="1"/>
</dbReference>
<keyword evidence="1" id="KW-0547">Nucleotide-binding</keyword>
<keyword evidence="3" id="KW-0238">DNA-binding</keyword>
<dbReference type="PANTHER" id="PTHR11361:SF152">
    <property type="entry name" value="DNA MISMATCH REPAIR PROTEIN"/>
    <property type="match status" value="1"/>
</dbReference>
<reference evidence="5" key="1">
    <citation type="submission" date="2019-08" db="EMBL/GenBank/DDBJ databases">
        <authorList>
            <person name="Kucharzyk K."/>
            <person name="Murdoch R.W."/>
            <person name="Higgins S."/>
            <person name="Loffler F."/>
        </authorList>
    </citation>
    <scope>NUCLEOTIDE SEQUENCE</scope>
</reference>
<evidence type="ECO:0000256" key="3">
    <source>
        <dbReference type="ARBA" id="ARBA00023125"/>
    </source>
</evidence>
<name>A0A645IK75_9ZZZZ</name>
<comment type="caution">
    <text evidence="5">The sequence shown here is derived from an EMBL/GenBank/DDBJ whole genome shotgun (WGS) entry which is preliminary data.</text>
</comment>
<dbReference type="GO" id="GO:0140664">
    <property type="term" value="F:ATP-dependent DNA damage sensor activity"/>
    <property type="evidence" value="ECO:0007669"/>
    <property type="project" value="InterPro"/>
</dbReference>
<dbReference type="GO" id="GO:0030983">
    <property type="term" value="F:mismatched DNA binding"/>
    <property type="evidence" value="ECO:0007669"/>
    <property type="project" value="InterPro"/>
</dbReference>
<dbReference type="GO" id="GO:0005829">
    <property type="term" value="C:cytosol"/>
    <property type="evidence" value="ECO:0007669"/>
    <property type="project" value="TreeGrafter"/>
</dbReference>
<dbReference type="InterPro" id="IPR045076">
    <property type="entry name" value="MutS"/>
</dbReference>
<accession>A0A645IK75</accession>
<sequence>MLLAQTFYFALAKGYEACFFNIVTSISPNDDLVKGKSYYMAEAESILRIIKALEKKAPVFCPIDEIFRGTNPIERISLSAEILIYLSQGRTISIAATHDRELADILKDIYEFYYFSEIVDSSKGLSFDYKLKKGVSQTRNAIKLLKHMNYPKAIIDNSYRRAEKIDGFI</sequence>